<dbReference type="Pfam" id="PF17312">
    <property type="entry name" value="Helveticin_J"/>
    <property type="match status" value="1"/>
</dbReference>
<dbReference type="Proteomes" id="UP001164557">
    <property type="component" value="Chromosome"/>
</dbReference>
<dbReference type="AlphaFoldDB" id="A0AA47B476"/>
<gene>
    <name evidence="1" type="ORF">LDX53_00980</name>
</gene>
<accession>A0AA47B476</accession>
<protein>
    <submittedName>
        <fullName evidence="1">Class III bacteriocin</fullName>
    </submittedName>
</protein>
<dbReference type="EMBL" id="CP084389">
    <property type="protein sequence ID" value="UZX29841.1"/>
    <property type="molecule type" value="Genomic_DNA"/>
</dbReference>
<sequence length="345" mass="38453">MTNSEDMRLAKNISITLTANLDDWDGVTGPVDQDLRQVVVQKTSIIDGKLYAMQRVAGDTLVYRGQNNINAVFNKKIPVLHLTGSAAGHTQTLEFAGRSGQWFIGTKPNDLNQSWSTWSKQVARIKMPHYFKIAANTKMQPRLSNLNYAGADFGISCSGEQFARVEVAVSPDLRYFLVAYGDNDYTGYFALYYLTDINNALDHATTTTKHVDIRTINCIAAFKVPNFSGHGGLVGSLQGFAISNHRDIYLSSQFADDRLGRDRKIIKIPWAAVDPQAWELVDLAGASELEIPGYYTELEDIQLVSTNDVYLTVAYHQSFVPAAPAKHPTKINKLYEITWDSNNNF</sequence>
<keyword evidence="2" id="KW-1185">Reference proteome</keyword>
<dbReference type="GO" id="GO:0042742">
    <property type="term" value="P:defense response to bacterium"/>
    <property type="evidence" value="ECO:0007669"/>
    <property type="project" value="InterPro"/>
</dbReference>
<dbReference type="InterPro" id="IPR035280">
    <property type="entry name" value="Helveticin_J"/>
</dbReference>
<evidence type="ECO:0000313" key="1">
    <source>
        <dbReference type="EMBL" id="UZX29841.1"/>
    </source>
</evidence>
<name>A0AA47B476_9LACO</name>
<organism evidence="1 2">
    <name type="scientific">Lactobacillus helsingborgensis</name>
    <dbReference type="NCBI Taxonomy" id="1218494"/>
    <lineage>
        <taxon>Bacteria</taxon>
        <taxon>Bacillati</taxon>
        <taxon>Bacillota</taxon>
        <taxon>Bacilli</taxon>
        <taxon>Lactobacillales</taxon>
        <taxon>Lactobacillaceae</taxon>
        <taxon>Lactobacillus</taxon>
    </lineage>
</organism>
<reference evidence="1" key="1">
    <citation type="submission" date="2021-09" db="EMBL/GenBank/DDBJ databases">
        <title>Lactobacillus species from Apis mellifera, Switzerland.</title>
        <authorList>
            <person name="Pfister J."/>
            <person name="Brown A."/>
            <person name="Neumann P."/>
            <person name="Collaud A."/>
            <person name="Retschnig G."/>
            <person name="Perreten V."/>
        </authorList>
    </citation>
    <scope>NUCLEOTIDE SEQUENCE</scope>
    <source>
        <strain evidence="1">IBH002</strain>
    </source>
</reference>
<evidence type="ECO:0000313" key="2">
    <source>
        <dbReference type="Proteomes" id="UP001164557"/>
    </source>
</evidence>
<dbReference type="RefSeq" id="WP_052727751.1">
    <property type="nucleotide sequence ID" value="NZ_CP084389.1"/>
</dbReference>
<proteinExistence type="predicted"/>